<dbReference type="Proteomes" id="UP000095751">
    <property type="component" value="Unassembled WGS sequence"/>
</dbReference>
<dbReference type="InterPro" id="IPR004358">
    <property type="entry name" value="Sig_transdc_His_kin-like_C"/>
</dbReference>
<dbReference type="SUPFAM" id="SSF52172">
    <property type="entry name" value="CheY-like"/>
    <property type="match status" value="1"/>
</dbReference>
<feature type="compositionally biased region" description="Polar residues" evidence="7">
    <location>
        <begin position="46"/>
        <end position="57"/>
    </location>
</feature>
<dbReference type="CDD" id="cd00082">
    <property type="entry name" value="HisKA"/>
    <property type="match status" value="1"/>
</dbReference>
<dbReference type="SUPFAM" id="SSF47384">
    <property type="entry name" value="Homodimeric domain of signal transducing histidine kinase"/>
    <property type="match status" value="1"/>
</dbReference>
<dbReference type="GO" id="GO:0009927">
    <property type="term" value="F:histidine phosphotransfer kinase activity"/>
    <property type="evidence" value="ECO:0007669"/>
    <property type="project" value="TreeGrafter"/>
</dbReference>
<dbReference type="OrthoDB" id="207061at2759"/>
<feature type="domain" description="Histidine kinase" evidence="8">
    <location>
        <begin position="99"/>
        <end position="391"/>
    </location>
</feature>
<dbReference type="InterPro" id="IPR011006">
    <property type="entry name" value="CheY-like_superfamily"/>
</dbReference>
<dbReference type="InterPro" id="IPR001789">
    <property type="entry name" value="Sig_transdc_resp-reg_receiver"/>
</dbReference>
<gene>
    <name evidence="10" type="ORF">FRACYDRAFT_183928</name>
</gene>
<evidence type="ECO:0000313" key="10">
    <source>
        <dbReference type="EMBL" id="OEU18173.1"/>
    </source>
</evidence>
<dbReference type="Gene3D" id="3.40.50.2300">
    <property type="match status" value="1"/>
</dbReference>
<evidence type="ECO:0000256" key="5">
    <source>
        <dbReference type="ARBA" id="ARBA00022777"/>
    </source>
</evidence>
<dbReference type="EC" id="2.7.13.3" evidence="2"/>
<organism evidence="10 11">
    <name type="scientific">Fragilariopsis cylindrus CCMP1102</name>
    <dbReference type="NCBI Taxonomy" id="635003"/>
    <lineage>
        <taxon>Eukaryota</taxon>
        <taxon>Sar</taxon>
        <taxon>Stramenopiles</taxon>
        <taxon>Ochrophyta</taxon>
        <taxon>Bacillariophyta</taxon>
        <taxon>Bacillariophyceae</taxon>
        <taxon>Bacillariophycidae</taxon>
        <taxon>Bacillariales</taxon>
        <taxon>Bacillariaceae</taxon>
        <taxon>Fragilariopsis</taxon>
    </lineage>
</organism>
<dbReference type="PROSITE" id="PS50109">
    <property type="entry name" value="HIS_KIN"/>
    <property type="match status" value="1"/>
</dbReference>
<keyword evidence="3 6" id="KW-0597">Phosphoprotein</keyword>
<dbReference type="InterPro" id="IPR036097">
    <property type="entry name" value="HisK_dim/P_sf"/>
</dbReference>
<dbReference type="InParanoid" id="A0A1E7FK54"/>
<dbReference type="PROSITE" id="PS50110">
    <property type="entry name" value="RESPONSE_REGULATORY"/>
    <property type="match status" value="1"/>
</dbReference>
<dbReference type="CDD" id="cd00075">
    <property type="entry name" value="HATPase"/>
    <property type="match status" value="1"/>
</dbReference>
<evidence type="ECO:0000256" key="4">
    <source>
        <dbReference type="ARBA" id="ARBA00022679"/>
    </source>
</evidence>
<dbReference type="CDD" id="cd17546">
    <property type="entry name" value="REC_hyHK_CKI1_RcsC-like"/>
    <property type="match status" value="1"/>
</dbReference>
<name>A0A1E7FK54_9STRA</name>
<dbReference type="InterPro" id="IPR036890">
    <property type="entry name" value="HATPase_C_sf"/>
</dbReference>
<dbReference type="PANTHER" id="PTHR43047">
    <property type="entry name" value="TWO-COMPONENT HISTIDINE PROTEIN KINASE"/>
    <property type="match status" value="1"/>
</dbReference>
<dbReference type="GO" id="GO:0005886">
    <property type="term" value="C:plasma membrane"/>
    <property type="evidence" value="ECO:0007669"/>
    <property type="project" value="TreeGrafter"/>
</dbReference>
<evidence type="ECO:0000256" key="7">
    <source>
        <dbReference type="SAM" id="MobiDB-lite"/>
    </source>
</evidence>
<dbReference type="SUPFAM" id="SSF55874">
    <property type="entry name" value="ATPase domain of HSP90 chaperone/DNA topoisomerase II/histidine kinase"/>
    <property type="match status" value="1"/>
</dbReference>
<dbReference type="SMART" id="SM00448">
    <property type="entry name" value="REC"/>
    <property type="match status" value="1"/>
</dbReference>
<dbReference type="SMART" id="SM00387">
    <property type="entry name" value="HATPase_c"/>
    <property type="match status" value="1"/>
</dbReference>
<protein>
    <recommendedName>
        <fullName evidence="2">histidine kinase</fullName>
        <ecNumber evidence="2">2.7.13.3</ecNumber>
    </recommendedName>
</protein>
<dbReference type="GO" id="GO:0000155">
    <property type="term" value="F:phosphorelay sensor kinase activity"/>
    <property type="evidence" value="ECO:0007669"/>
    <property type="project" value="InterPro"/>
</dbReference>
<evidence type="ECO:0000313" key="11">
    <source>
        <dbReference type="Proteomes" id="UP000095751"/>
    </source>
</evidence>
<evidence type="ECO:0000256" key="1">
    <source>
        <dbReference type="ARBA" id="ARBA00000085"/>
    </source>
</evidence>
<keyword evidence="4" id="KW-0808">Transferase</keyword>
<dbReference type="Pfam" id="PF00072">
    <property type="entry name" value="Response_reg"/>
    <property type="match status" value="1"/>
</dbReference>
<keyword evidence="11" id="KW-1185">Reference proteome</keyword>
<dbReference type="AlphaFoldDB" id="A0A1E7FK54"/>
<dbReference type="Gene3D" id="3.30.565.10">
    <property type="entry name" value="Histidine kinase-like ATPase, C-terminal domain"/>
    <property type="match status" value="1"/>
</dbReference>
<evidence type="ECO:0000256" key="6">
    <source>
        <dbReference type="PROSITE-ProRule" id="PRU00169"/>
    </source>
</evidence>
<evidence type="ECO:0000259" key="9">
    <source>
        <dbReference type="PROSITE" id="PS50110"/>
    </source>
</evidence>
<feature type="domain" description="Response regulatory" evidence="9">
    <location>
        <begin position="430"/>
        <end position="549"/>
    </location>
</feature>
<evidence type="ECO:0000259" key="8">
    <source>
        <dbReference type="PROSITE" id="PS50109"/>
    </source>
</evidence>
<evidence type="ECO:0000256" key="3">
    <source>
        <dbReference type="ARBA" id="ARBA00022553"/>
    </source>
</evidence>
<accession>A0A1E7FK54</accession>
<feature type="modified residue" description="4-aspartylphosphate" evidence="6">
    <location>
        <position position="484"/>
    </location>
</feature>
<dbReference type="InterPro" id="IPR003661">
    <property type="entry name" value="HisK_dim/P_dom"/>
</dbReference>
<dbReference type="PANTHER" id="PTHR43047:SF66">
    <property type="entry name" value="HISKA"/>
    <property type="match status" value="1"/>
</dbReference>
<dbReference type="KEGG" id="fcy:FRACYDRAFT_183928"/>
<dbReference type="Pfam" id="PF02518">
    <property type="entry name" value="HATPase_c"/>
    <property type="match status" value="1"/>
</dbReference>
<keyword evidence="5 10" id="KW-0418">Kinase</keyword>
<dbReference type="Gene3D" id="1.10.287.130">
    <property type="match status" value="1"/>
</dbReference>
<dbReference type="InterPro" id="IPR005467">
    <property type="entry name" value="His_kinase_dom"/>
</dbReference>
<sequence length="552" mass="60065">MPSFSDNNRGFVLDEQELVSGAAVGEGDESDCIRKGTNGCDDIDTTEFSSSEHSSGLINIVGPLPSSPSGDFNNDDGNDNDNISTKQELSKAKRHFMRYVSHEVRTPLNSVCMGLHLMQEEIQSKLSVCTMAAATGAEETSSSSPYGSASIMITIDEAQAWLSLSMDVAMGAQSATNVLNDILDYDKIESRQLTLELSILPIMALVSETTSEFVLPAQGKQIELIILQERVNASDKIVSDVVDMGSQELLDQVVVGDKARLSQVVRNVISNAIKFTPKKGSITVKSTWIVATVGESTVIDLQDGEKESLYQTGWVEIEVTDTGNGMTGEQLEKVFQSGVQFNANKNQKGGGSGLGLFIAKGIVDQHNGTLTAHSDGTGKGTSFICKLPVFCKPTEIKIENAPVAPRDVSVSERVSSGWLDEVNERDPSYRILVVDDAPMNRKLLTRLLMKRGHHVDMAEDGLEAFEKVTSAMKEGKRYDTILMDYQMPVMDGPTSTQKIREEGCDSFIVGITGNVLPQDVAHFKDSGADGVLGKPFQVEELESLWIEYRGNW</sequence>
<dbReference type="InterPro" id="IPR003594">
    <property type="entry name" value="HATPase_dom"/>
</dbReference>
<comment type="catalytic activity">
    <reaction evidence="1">
        <text>ATP + protein L-histidine = ADP + protein N-phospho-L-histidine.</text>
        <dbReference type="EC" id="2.7.13.3"/>
    </reaction>
</comment>
<dbReference type="PRINTS" id="PR00344">
    <property type="entry name" value="BCTRLSENSOR"/>
</dbReference>
<evidence type="ECO:0000256" key="2">
    <source>
        <dbReference type="ARBA" id="ARBA00012438"/>
    </source>
</evidence>
<dbReference type="EMBL" id="KV784357">
    <property type="protein sequence ID" value="OEU18173.1"/>
    <property type="molecule type" value="Genomic_DNA"/>
</dbReference>
<reference evidence="10 11" key="1">
    <citation type="submission" date="2016-09" db="EMBL/GenBank/DDBJ databases">
        <title>Extensive genetic diversity and differential bi-allelic expression allows diatom success in the polar Southern Ocean.</title>
        <authorList>
            <consortium name="DOE Joint Genome Institute"/>
            <person name="Mock T."/>
            <person name="Otillar R.P."/>
            <person name="Strauss J."/>
            <person name="Dupont C."/>
            <person name="Frickenhaus S."/>
            <person name="Maumus F."/>
            <person name="Mcmullan M."/>
            <person name="Sanges R."/>
            <person name="Schmutz J."/>
            <person name="Toseland A."/>
            <person name="Valas R."/>
            <person name="Veluchamy A."/>
            <person name="Ward B.J."/>
            <person name="Allen A."/>
            <person name="Barry K."/>
            <person name="Falciatore A."/>
            <person name="Ferrante M."/>
            <person name="Fortunato A.E."/>
            <person name="Gloeckner G."/>
            <person name="Gruber A."/>
            <person name="Hipkin R."/>
            <person name="Janech M."/>
            <person name="Kroth P."/>
            <person name="Leese F."/>
            <person name="Lindquist E."/>
            <person name="Lyon B.R."/>
            <person name="Martin J."/>
            <person name="Mayer C."/>
            <person name="Parker M."/>
            <person name="Quesneville H."/>
            <person name="Raymond J."/>
            <person name="Uhlig C."/>
            <person name="Valentin K.U."/>
            <person name="Worden A.Z."/>
            <person name="Armbrust E.V."/>
            <person name="Bowler C."/>
            <person name="Green B."/>
            <person name="Moulton V."/>
            <person name="Van Oosterhout C."/>
            <person name="Grigoriev I."/>
        </authorList>
    </citation>
    <scope>NUCLEOTIDE SEQUENCE [LARGE SCALE GENOMIC DNA]</scope>
    <source>
        <strain evidence="10 11">CCMP1102</strain>
    </source>
</reference>
<feature type="region of interest" description="Disordered" evidence="7">
    <location>
        <begin position="44"/>
        <end position="84"/>
    </location>
</feature>
<proteinExistence type="predicted"/>